<evidence type="ECO:0000256" key="1">
    <source>
        <dbReference type="SAM" id="MobiDB-lite"/>
    </source>
</evidence>
<reference evidence="2 3" key="1">
    <citation type="submission" date="2015-07" db="EMBL/GenBank/DDBJ databases">
        <title>The genome of Melipona quadrifasciata.</title>
        <authorList>
            <person name="Pan H."/>
            <person name="Kapheim K."/>
        </authorList>
    </citation>
    <scope>NUCLEOTIDE SEQUENCE [LARGE SCALE GENOMIC DNA]</scope>
    <source>
        <strain evidence="2">0111107301</strain>
        <tissue evidence="2">Whole body</tissue>
    </source>
</reference>
<gene>
    <name evidence="2" type="ORF">WN51_09069</name>
</gene>
<sequence>QAETSPLRREFYGPSNPEFFAEFLDGHVWSLLLPKRGGIGGSIESNDETDEISGSPPREKAANVARASSSGVPKAAKSPAFYLARGEEGAREKDRSSRNLDQIGGGNLLRRGLTSSFDGQRWLSSRRRNLDQIGGGNLLRSAIDDDRGERNLDSIGGGNLVRGLGEGFAFRRNLDQIGGGNLVRDLANSDATDDDNA</sequence>
<feature type="non-terminal residue" evidence="2">
    <location>
        <position position="1"/>
    </location>
</feature>
<accession>A0A0M9A8A5</accession>
<dbReference type="OrthoDB" id="6093641at2759"/>
<dbReference type="AlphaFoldDB" id="A0A0M9A8A5"/>
<name>A0A0M9A8A5_9HYME</name>
<proteinExistence type="predicted"/>
<dbReference type="STRING" id="166423.A0A0M9A8A5"/>
<organism evidence="2 3">
    <name type="scientific">Melipona quadrifasciata</name>
    <dbReference type="NCBI Taxonomy" id="166423"/>
    <lineage>
        <taxon>Eukaryota</taxon>
        <taxon>Metazoa</taxon>
        <taxon>Ecdysozoa</taxon>
        <taxon>Arthropoda</taxon>
        <taxon>Hexapoda</taxon>
        <taxon>Insecta</taxon>
        <taxon>Pterygota</taxon>
        <taxon>Neoptera</taxon>
        <taxon>Endopterygota</taxon>
        <taxon>Hymenoptera</taxon>
        <taxon>Apocrita</taxon>
        <taxon>Aculeata</taxon>
        <taxon>Apoidea</taxon>
        <taxon>Anthophila</taxon>
        <taxon>Apidae</taxon>
        <taxon>Melipona</taxon>
    </lineage>
</organism>
<protein>
    <submittedName>
        <fullName evidence="2">Uncharacterized protein</fullName>
    </submittedName>
</protein>
<evidence type="ECO:0000313" key="3">
    <source>
        <dbReference type="Proteomes" id="UP000053105"/>
    </source>
</evidence>
<dbReference type="EMBL" id="KQ435713">
    <property type="protein sequence ID" value="KOX79267.1"/>
    <property type="molecule type" value="Genomic_DNA"/>
</dbReference>
<feature type="region of interest" description="Disordered" evidence="1">
    <location>
        <begin position="39"/>
        <end position="74"/>
    </location>
</feature>
<evidence type="ECO:0000313" key="2">
    <source>
        <dbReference type="EMBL" id="KOX79267.1"/>
    </source>
</evidence>
<keyword evidence="3" id="KW-1185">Reference proteome</keyword>
<dbReference type="Proteomes" id="UP000053105">
    <property type="component" value="Unassembled WGS sequence"/>
</dbReference>